<dbReference type="Proteomes" id="UP000265845">
    <property type="component" value="Unassembled WGS sequence"/>
</dbReference>
<dbReference type="Gene3D" id="3.40.1440.10">
    <property type="entry name" value="GIY-YIG endonuclease"/>
    <property type="match status" value="1"/>
</dbReference>
<evidence type="ECO:0000313" key="4">
    <source>
        <dbReference type="Proteomes" id="UP000265845"/>
    </source>
</evidence>
<dbReference type="AlphaFoldDB" id="A0A399RM28"/>
<accession>A0A399RM28</accession>
<comment type="caution">
    <text evidence="3">The sequence shown here is derived from an EMBL/GenBank/DDBJ whole genome shotgun (WGS) entry which is preliminary data.</text>
</comment>
<name>A0A399RM28_9PROT</name>
<dbReference type="RefSeq" id="WP_119452988.1">
    <property type="nucleotide sequence ID" value="NZ_QWGA01000003.1"/>
</dbReference>
<evidence type="ECO:0000259" key="2">
    <source>
        <dbReference type="PROSITE" id="PS50164"/>
    </source>
</evidence>
<sequence>MSDVAIWIYILECSNGSFYTGTYRGRDIGTRVGEHNSRKYANAYTGRYLPVRLVWCTTCETINEAVAFERQIKGWSRAKKAALISGDYDALPGLSRNRQPRDTSS</sequence>
<dbReference type="InterPro" id="IPR000305">
    <property type="entry name" value="GIY-YIG_endonuc"/>
</dbReference>
<dbReference type="OrthoDB" id="287318at2"/>
<dbReference type="PANTHER" id="PTHR34477">
    <property type="entry name" value="UPF0213 PROTEIN YHBQ"/>
    <property type="match status" value="1"/>
</dbReference>
<organism evidence="3 4">
    <name type="scientific">Henriciella algicola</name>
    <dbReference type="NCBI Taxonomy" id="1608422"/>
    <lineage>
        <taxon>Bacteria</taxon>
        <taxon>Pseudomonadati</taxon>
        <taxon>Pseudomonadota</taxon>
        <taxon>Alphaproteobacteria</taxon>
        <taxon>Hyphomonadales</taxon>
        <taxon>Hyphomonadaceae</taxon>
        <taxon>Henriciella</taxon>
    </lineage>
</organism>
<keyword evidence="4" id="KW-1185">Reference proteome</keyword>
<protein>
    <submittedName>
        <fullName evidence="3">GIY-YIG nuclease family protein</fullName>
    </submittedName>
</protein>
<dbReference type="CDD" id="cd10456">
    <property type="entry name" value="GIY-YIG_UPF0213"/>
    <property type="match status" value="1"/>
</dbReference>
<reference evidence="3 4" key="1">
    <citation type="submission" date="2018-08" db="EMBL/GenBank/DDBJ databases">
        <title>Henriciella mobilis sp. nov., isolated from seawater.</title>
        <authorList>
            <person name="Cheng H."/>
            <person name="Wu Y.-H."/>
            <person name="Xu X.-W."/>
            <person name="Guo L.-L."/>
        </authorList>
    </citation>
    <scope>NUCLEOTIDE SEQUENCE [LARGE SCALE GENOMIC DNA]</scope>
    <source>
        <strain evidence="3 4">CCUG67844</strain>
    </source>
</reference>
<proteinExistence type="inferred from homology"/>
<dbReference type="PANTHER" id="PTHR34477:SF1">
    <property type="entry name" value="UPF0213 PROTEIN YHBQ"/>
    <property type="match status" value="1"/>
</dbReference>
<dbReference type="InterPro" id="IPR035901">
    <property type="entry name" value="GIY-YIG_endonuc_sf"/>
</dbReference>
<evidence type="ECO:0000313" key="3">
    <source>
        <dbReference type="EMBL" id="RIJ31493.1"/>
    </source>
</evidence>
<dbReference type="EMBL" id="QWGA01000003">
    <property type="protein sequence ID" value="RIJ31493.1"/>
    <property type="molecule type" value="Genomic_DNA"/>
</dbReference>
<feature type="domain" description="GIY-YIG" evidence="2">
    <location>
        <begin position="4"/>
        <end position="82"/>
    </location>
</feature>
<dbReference type="InterPro" id="IPR050190">
    <property type="entry name" value="UPF0213_domain"/>
</dbReference>
<dbReference type="PROSITE" id="PS50164">
    <property type="entry name" value="GIY_YIG"/>
    <property type="match status" value="1"/>
</dbReference>
<dbReference type="Pfam" id="PF01541">
    <property type="entry name" value="GIY-YIG"/>
    <property type="match status" value="1"/>
</dbReference>
<dbReference type="SUPFAM" id="SSF82771">
    <property type="entry name" value="GIY-YIG endonuclease"/>
    <property type="match status" value="1"/>
</dbReference>
<comment type="similarity">
    <text evidence="1">Belongs to the UPF0213 family.</text>
</comment>
<evidence type="ECO:0000256" key="1">
    <source>
        <dbReference type="ARBA" id="ARBA00007435"/>
    </source>
</evidence>
<gene>
    <name evidence="3" type="ORF">D1222_04400</name>
</gene>